<feature type="compositionally biased region" description="Pro residues" evidence="4">
    <location>
        <begin position="167"/>
        <end position="179"/>
    </location>
</feature>
<evidence type="ECO:0000256" key="4">
    <source>
        <dbReference type="SAM" id="MobiDB-lite"/>
    </source>
</evidence>
<accession>A0A7S4W8H7</accession>
<sequence length="588" mass="60404">MPGPPRPRGGDAAAPSSGGGGAGGRQALARALASLISSEEEAARQGLCMRSDGYAKVDEALSVACMQEVVEAVAPGSAATLNTGGYGGPMSPELVAAVRELVLRTTSGSKPCFDMWEGDVRGDHQLWISCMGQPDAAPEERTAEQKASAASPDPAHGCGGGWMKGPTPGPTPAPVPPPRRIIDIRLREAGQTSASVPSSQRPSQTMAPAEPAVNEEGKEAESGDGDVGRWQKPGSDDAGDADPSAAGGLFFTRHWWEQAPAHKPVRKDAEGGGAACGPVKKDAEGGGAACRPVKKDAEGGGEDEEYLPAPILRLSKNFASLLRHRAADEGLCVRSDGFAKLDEVLSLGCMQRVLEHVAPESAGPLNTQGAGGPIDEALLGMVHEMVSTSLSKGRPRFELWEGGDADGSSDVWIRATHRHSLAHVTEVPPPETATSDRKEQQAEQTGKDCGHSVQEACARPAAERPPSHLSALLGDSRALAGRGGAGLEAAAPQAAAAAAPTAAPVASPAARPCVVPQRVMAPRVAPQQQATSTARLPASCPDSENAPPGGGSKCGQMTPTDTFREALRVLPADAPANVRAYLASLVAE</sequence>
<dbReference type="Pfam" id="PF01885">
    <property type="entry name" value="PTS_2-RNA"/>
    <property type="match status" value="1"/>
</dbReference>
<protein>
    <recommendedName>
        <fullName evidence="2">2'-phosphotransferase</fullName>
        <ecNumber evidence="2">2.7.1.160</ecNumber>
    </recommendedName>
</protein>
<comment type="function">
    <text evidence="1">Catalyzes the last step of tRNA splicing, the transfer of the splice junction 2'-phosphate from ligated tRNA to NAD to produce ADP-ribose 1''-2'' cyclic phosphate.</text>
</comment>
<feature type="region of interest" description="Disordered" evidence="4">
    <location>
        <begin position="134"/>
        <end position="247"/>
    </location>
</feature>
<name>A0A7S4W8H7_9DINO</name>
<dbReference type="InterPro" id="IPR002745">
    <property type="entry name" value="Ptrans_KptA/Tpt1"/>
</dbReference>
<dbReference type="GO" id="GO:0000215">
    <property type="term" value="F:tRNA 2'-phosphotransferase activity"/>
    <property type="evidence" value="ECO:0007669"/>
    <property type="project" value="UniProtKB-EC"/>
</dbReference>
<evidence type="ECO:0000313" key="5">
    <source>
        <dbReference type="EMBL" id="CAE4660847.1"/>
    </source>
</evidence>
<feature type="region of interest" description="Disordered" evidence="4">
    <location>
        <begin position="1"/>
        <end position="25"/>
    </location>
</feature>
<reference evidence="5" key="1">
    <citation type="submission" date="2021-01" db="EMBL/GenBank/DDBJ databases">
        <authorList>
            <person name="Corre E."/>
            <person name="Pelletier E."/>
            <person name="Niang G."/>
            <person name="Scheremetjew M."/>
            <person name="Finn R."/>
            <person name="Kale V."/>
            <person name="Holt S."/>
            <person name="Cochrane G."/>
            <person name="Meng A."/>
            <person name="Brown T."/>
            <person name="Cohen L."/>
        </authorList>
    </citation>
    <scope>NUCLEOTIDE SEQUENCE</scope>
    <source>
        <strain evidence="5">CCMP3105</strain>
    </source>
</reference>
<feature type="compositionally biased region" description="Basic and acidic residues" evidence="4">
    <location>
        <begin position="434"/>
        <end position="450"/>
    </location>
</feature>
<dbReference type="PANTHER" id="PTHR12684:SF2">
    <property type="entry name" value="TRNA 2'-PHOSPHOTRANSFERASE 1"/>
    <property type="match status" value="1"/>
</dbReference>
<feature type="compositionally biased region" description="Basic and acidic residues" evidence="4">
    <location>
        <begin position="215"/>
        <end position="229"/>
    </location>
</feature>
<dbReference type="Gene3D" id="1.10.10.970">
    <property type="entry name" value="RNA 2'-phosphotransferase, Tpt1/KptA family, N-terminal domain"/>
    <property type="match status" value="1"/>
</dbReference>
<dbReference type="InterPro" id="IPR042080">
    <property type="entry name" value="RNA_2'-PTrans_N"/>
</dbReference>
<dbReference type="AlphaFoldDB" id="A0A7S4W8H7"/>
<proteinExistence type="predicted"/>
<feature type="compositionally biased region" description="Polar residues" evidence="4">
    <location>
        <begin position="190"/>
        <end position="206"/>
    </location>
</feature>
<evidence type="ECO:0000256" key="3">
    <source>
        <dbReference type="ARBA" id="ARBA00047949"/>
    </source>
</evidence>
<feature type="region of interest" description="Disordered" evidence="4">
    <location>
        <begin position="421"/>
        <end position="469"/>
    </location>
</feature>
<comment type="catalytic activity">
    <reaction evidence="3">
        <text>2'-phospho-[ligated tRNA] + NAD(+) = mature tRNA + ADP-alpha-D-ribose 1'',2''-cyclic phosphate + nicotinamide</text>
        <dbReference type="Rhea" id="RHEA:23324"/>
        <dbReference type="Rhea" id="RHEA-COMP:11106"/>
        <dbReference type="Rhea" id="RHEA-COMP:11107"/>
        <dbReference type="ChEBI" id="CHEBI:17154"/>
        <dbReference type="ChEBI" id="CHEBI:57540"/>
        <dbReference type="ChEBI" id="CHEBI:76596"/>
        <dbReference type="ChEBI" id="CHEBI:82883"/>
        <dbReference type="ChEBI" id="CHEBI:85027"/>
        <dbReference type="EC" id="2.7.1.160"/>
    </reaction>
</comment>
<dbReference type="GO" id="GO:0006388">
    <property type="term" value="P:tRNA splicing, via endonucleolytic cleavage and ligation"/>
    <property type="evidence" value="ECO:0007669"/>
    <property type="project" value="TreeGrafter"/>
</dbReference>
<dbReference type="EC" id="2.7.1.160" evidence="2"/>
<organism evidence="5">
    <name type="scientific">Alexandrium monilatum</name>
    <dbReference type="NCBI Taxonomy" id="311494"/>
    <lineage>
        <taxon>Eukaryota</taxon>
        <taxon>Sar</taxon>
        <taxon>Alveolata</taxon>
        <taxon>Dinophyceae</taxon>
        <taxon>Gonyaulacales</taxon>
        <taxon>Pyrocystaceae</taxon>
        <taxon>Alexandrium</taxon>
    </lineage>
</organism>
<dbReference type="PANTHER" id="PTHR12684">
    <property type="entry name" value="PUTATIVE PHOSPHOTRANSFERASE"/>
    <property type="match status" value="1"/>
</dbReference>
<feature type="region of interest" description="Disordered" evidence="4">
    <location>
        <begin position="261"/>
        <end position="304"/>
    </location>
</feature>
<dbReference type="EMBL" id="HBNR01083414">
    <property type="protein sequence ID" value="CAE4660847.1"/>
    <property type="molecule type" value="Transcribed_RNA"/>
</dbReference>
<evidence type="ECO:0000256" key="1">
    <source>
        <dbReference type="ARBA" id="ARBA00003343"/>
    </source>
</evidence>
<gene>
    <name evidence="5" type="ORF">AMON00008_LOCUS59720</name>
</gene>
<evidence type="ECO:0000256" key="2">
    <source>
        <dbReference type="ARBA" id="ARBA00012007"/>
    </source>
</evidence>
<feature type="region of interest" description="Disordered" evidence="4">
    <location>
        <begin position="524"/>
        <end position="558"/>
    </location>
</feature>